<evidence type="ECO:0000313" key="2">
    <source>
        <dbReference type="Proteomes" id="UP000018780"/>
    </source>
</evidence>
<protein>
    <submittedName>
        <fullName evidence="1">Uncharacterized protein</fullName>
    </submittedName>
</protein>
<dbReference type="Proteomes" id="UP000018780">
    <property type="component" value="Chromosome"/>
</dbReference>
<organism evidence="1 2">
    <name type="scientific">Leisingera methylohalidivorans DSM 14336</name>
    <dbReference type="NCBI Taxonomy" id="999552"/>
    <lineage>
        <taxon>Bacteria</taxon>
        <taxon>Pseudomonadati</taxon>
        <taxon>Pseudomonadota</taxon>
        <taxon>Alphaproteobacteria</taxon>
        <taxon>Rhodobacterales</taxon>
        <taxon>Roseobacteraceae</taxon>
        <taxon>Leisingera</taxon>
    </lineage>
</organism>
<dbReference type="KEGG" id="lmd:METH_11365"/>
<name>V9VTZ9_9RHOB</name>
<dbReference type="EMBL" id="CP006773">
    <property type="protein sequence ID" value="AHD01194.1"/>
    <property type="molecule type" value="Genomic_DNA"/>
</dbReference>
<evidence type="ECO:0000313" key="1">
    <source>
        <dbReference type="EMBL" id="AHD01194.1"/>
    </source>
</evidence>
<proteinExistence type="predicted"/>
<dbReference type="HOGENOM" id="CLU_107580_0_0_5"/>
<reference evidence="1 2" key="1">
    <citation type="submission" date="2013-09" db="EMBL/GenBank/DDBJ databases">
        <authorList>
            <consortium name="DOE Joint Genome Institute"/>
            <person name="Klenk H.-P."/>
            <person name="Huntemann M."/>
            <person name="Han J."/>
            <person name="Chen A."/>
            <person name="Kyrpides N."/>
            <person name="Mavromatis K."/>
            <person name="Markowitz V."/>
            <person name="Palaniappan K."/>
            <person name="Ivanova N."/>
            <person name="Schaumberg A."/>
            <person name="Pati A."/>
            <person name="Liolios K."/>
            <person name="Nordberg H.P."/>
            <person name="Cantor M.N."/>
            <person name="Hua S.X."/>
            <person name="Woyke T."/>
        </authorList>
    </citation>
    <scope>NUCLEOTIDE SEQUENCE [LARGE SCALE GENOMIC DNA]</scope>
    <source>
        <strain evidence="1 2">DSM 14336</strain>
    </source>
</reference>
<accession>V9VTZ9</accession>
<dbReference type="AlphaFoldDB" id="V9VTZ9"/>
<dbReference type="PATRIC" id="fig|999552.6.peg.2265"/>
<dbReference type="STRING" id="999552.METH_11365"/>
<gene>
    <name evidence="1" type="ORF">METH_11365</name>
</gene>
<sequence length="216" mass="22832">MALAWPLPLSEFFDTLPIARITSRPGAANTTSETHGGDVIKHRLGSRLWGGRIVLDKDHHSAIAAIEARLSLLDEPGASFLLWDTRQPHPAADPEKFILGSSAPVIEALNPNNRELDISGLPAGYILSRGDLLGFTYGANPTRYAYHRIATGAVASGAGIAADIEVTPFIRPGAALGAAVTLGNPVLKATLTTAQYGEGRSAVTEGGSFNWLQTLR</sequence>
<keyword evidence="2" id="KW-1185">Reference proteome</keyword>